<keyword evidence="1" id="KW-0175">Coiled coil</keyword>
<accession>A0A803QBE7</accession>
<evidence type="ECO:0000256" key="1">
    <source>
        <dbReference type="SAM" id="Coils"/>
    </source>
</evidence>
<reference evidence="3" key="2">
    <citation type="submission" date="2021-03" db="UniProtKB">
        <authorList>
            <consortium name="EnsemblPlants"/>
        </authorList>
    </citation>
    <scope>IDENTIFICATION</scope>
</reference>
<evidence type="ECO:0000313" key="3">
    <source>
        <dbReference type="EnsemblPlants" id="cds.evm.model.08.488"/>
    </source>
</evidence>
<dbReference type="Proteomes" id="UP000596661">
    <property type="component" value="Chromosome 8"/>
</dbReference>
<name>A0A803QBE7_CANSA</name>
<sequence>MDALATSVKKAAKRQKVSKKSLTPPQVKETPLTVVAPAQGASPSVTIASLHGAPTYAGPSTTVVFPSVLAPSNTPLLIVVVALPVRSLVPPVALPFGKPQRLVMGPPSCPALELNFFQQCVDFERRNAEAALTIKKLQEKLASFEKKLEDAYAKQKANEKEVKAKTEELSTLNVEFGDLLGDFEEHYRKTHAAATTTEVTTVAKAGENGEEATSGQAPES</sequence>
<evidence type="ECO:0000256" key="2">
    <source>
        <dbReference type="SAM" id="MobiDB-lite"/>
    </source>
</evidence>
<dbReference type="Gramene" id="evm.model.08.488">
    <property type="protein sequence ID" value="cds.evm.model.08.488"/>
    <property type="gene ID" value="evm.TU.08.488"/>
</dbReference>
<dbReference type="EMBL" id="UZAU01000683">
    <property type="status" value="NOT_ANNOTATED_CDS"/>
    <property type="molecule type" value="Genomic_DNA"/>
</dbReference>
<feature type="compositionally biased region" description="Basic residues" evidence="2">
    <location>
        <begin position="10"/>
        <end position="19"/>
    </location>
</feature>
<feature type="region of interest" description="Disordered" evidence="2">
    <location>
        <begin position="1"/>
        <end position="26"/>
    </location>
</feature>
<feature type="coiled-coil region" evidence="1">
    <location>
        <begin position="120"/>
        <end position="165"/>
    </location>
</feature>
<dbReference type="EnsemblPlants" id="evm.model.08.488">
    <property type="protein sequence ID" value="cds.evm.model.08.488"/>
    <property type="gene ID" value="evm.TU.08.488"/>
</dbReference>
<organism evidence="3 4">
    <name type="scientific">Cannabis sativa</name>
    <name type="common">Hemp</name>
    <name type="synonym">Marijuana</name>
    <dbReference type="NCBI Taxonomy" id="3483"/>
    <lineage>
        <taxon>Eukaryota</taxon>
        <taxon>Viridiplantae</taxon>
        <taxon>Streptophyta</taxon>
        <taxon>Embryophyta</taxon>
        <taxon>Tracheophyta</taxon>
        <taxon>Spermatophyta</taxon>
        <taxon>Magnoliopsida</taxon>
        <taxon>eudicotyledons</taxon>
        <taxon>Gunneridae</taxon>
        <taxon>Pentapetalae</taxon>
        <taxon>rosids</taxon>
        <taxon>fabids</taxon>
        <taxon>Rosales</taxon>
        <taxon>Cannabaceae</taxon>
        <taxon>Cannabis</taxon>
    </lineage>
</organism>
<reference evidence="3" key="1">
    <citation type="submission" date="2018-11" db="EMBL/GenBank/DDBJ databases">
        <authorList>
            <person name="Grassa J C."/>
        </authorList>
    </citation>
    <scope>NUCLEOTIDE SEQUENCE [LARGE SCALE GENOMIC DNA]</scope>
</reference>
<dbReference type="AlphaFoldDB" id="A0A803QBE7"/>
<keyword evidence="4" id="KW-1185">Reference proteome</keyword>
<proteinExistence type="predicted"/>
<evidence type="ECO:0000313" key="4">
    <source>
        <dbReference type="Proteomes" id="UP000596661"/>
    </source>
</evidence>
<protein>
    <submittedName>
        <fullName evidence="3">Uncharacterized protein</fullName>
    </submittedName>
</protein>